<reference evidence="6" key="1">
    <citation type="submission" date="2016-10" db="EMBL/GenBank/DDBJ databases">
        <authorList>
            <person name="Varghese N."/>
            <person name="Submissions S."/>
        </authorList>
    </citation>
    <scope>NUCLEOTIDE SEQUENCE [LARGE SCALE GENOMIC DNA]</scope>
    <source>
        <strain evidence="6">DSM 44771</strain>
    </source>
</reference>
<evidence type="ECO:0000256" key="2">
    <source>
        <dbReference type="ARBA" id="ARBA00023125"/>
    </source>
</evidence>
<dbReference type="Gene3D" id="1.10.10.10">
    <property type="entry name" value="Winged helix-like DNA-binding domain superfamily/Winged helix DNA-binding domain"/>
    <property type="match status" value="1"/>
</dbReference>
<dbReference type="PROSITE" id="PS50949">
    <property type="entry name" value="HTH_GNTR"/>
    <property type="match status" value="1"/>
</dbReference>
<dbReference type="GO" id="GO:0003700">
    <property type="term" value="F:DNA-binding transcription factor activity"/>
    <property type="evidence" value="ECO:0007669"/>
    <property type="project" value="InterPro"/>
</dbReference>
<keyword evidence="1" id="KW-0805">Transcription regulation</keyword>
<dbReference type="STRING" id="95161.SAMN05660874_01668"/>
<dbReference type="InterPro" id="IPR036388">
    <property type="entry name" value="WH-like_DNA-bd_sf"/>
</dbReference>
<dbReference type="InterPro" id="IPR000524">
    <property type="entry name" value="Tscrpt_reg_HTH_GntR"/>
</dbReference>
<dbReference type="GO" id="GO:0003677">
    <property type="term" value="F:DNA binding"/>
    <property type="evidence" value="ECO:0007669"/>
    <property type="project" value="UniProtKB-KW"/>
</dbReference>
<keyword evidence="3" id="KW-0804">Transcription</keyword>
<evidence type="ECO:0000256" key="1">
    <source>
        <dbReference type="ARBA" id="ARBA00023015"/>
    </source>
</evidence>
<dbReference type="SMART" id="SM00345">
    <property type="entry name" value="HTH_GNTR"/>
    <property type="match status" value="1"/>
</dbReference>
<name>A0A1I6QPG2_9PSEU</name>
<organism evidence="5 6">
    <name type="scientific">Saccharopolyspora flava</name>
    <dbReference type="NCBI Taxonomy" id="95161"/>
    <lineage>
        <taxon>Bacteria</taxon>
        <taxon>Bacillati</taxon>
        <taxon>Actinomycetota</taxon>
        <taxon>Actinomycetes</taxon>
        <taxon>Pseudonocardiales</taxon>
        <taxon>Pseudonocardiaceae</taxon>
        <taxon>Saccharopolyspora</taxon>
    </lineage>
</organism>
<dbReference type="RefSeq" id="WP_093415089.1">
    <property type="nucleotide sequence ID" value="NZ_FOZX01000002.1"/>
</dbReference>
<dbReference type="SUPFAM" id="SSF46785">
    <property type="entry name" value="Winged helix' DNA-binding domain"/>
    <property type="match status" value="1"/>
</dbReference>
<dbReference type="CDD" id="cd07377">
    <property type="entry name" value="WHTH_GntR"/>
    <property type="match status" value="1"/>
</dbReference>
<evidence type="ECO:0000313" key="6">
    <source>
        <dbReference type="Proteomes" id="UP000198852"/>
    </source>
</evidence>
<evidence type="ECO:0000259" key="4">
    <source>
        <dbReference type="PROSITE" id="PS50949"/>
    </source>
</evidence>
<dbReference type="PANTHER" id="PTHR44846:SF17">
    <property type="entry name" value="GNTR-FAMILY TRANSCRIPTIONAL REGULATOR"/>
    <property type="match status" value="1"/>
</dbReference>
<accession>A0A1I6QPG2</accession>
<feature type="domain" description="HTH gntR-type" evidence="4">
    <location>
        <begin position="16"/>
        <end position="84"/>
    </location>
</feature>
<dbReference type="OrthoDB" id="3615556at2"/>
<protein>
    <submittedName>
        <fullName evidence="5">Regulatory protein, gntR family</fullName>
    </submittedName>
</protein>
<dbReference type="PANTHER" id="PTHR44846">
    <property type="entry name" value="MANNOSYL-D-GLYCERATE TRANSPORT/METABOLISM SYSTEM REPRESSOR MNGR-RELATED"/>
    <property type="match status" value="1"/>
</dbReference>
<evidence type="ECO:0000313" key="5">
    <source>
        <dbReference type="EMBL" id="SFS54289.1"/>
    </source>
</evidence>
<dbReference type="PRINTS" id="PR00035">
    <property type="entry name" value="HTHGNTR"/>
</dbReference>
<dbReference type="Pfam" id="PF00392">
    <property type="entry name" value="GntR"/>
    <property type="match status" value="1"/>
</dbReference>
<keyword evidence="2" id="KW-0238">DNA-binding</keyword>
<sequence>MSWESRADRVDHESPEYVWQQIADDLRADIESGALSPGSRLPSGPELGEIYGVARLTAIKAVNSLREEGLLKVLSGKGTFVTRSMR</sequence>
<dbReference type="AlphaFoldDB" id="A0A1I6QPG2"/>
<proteinExistence type="predicted"/>
<dbReference type="InterPro" id="IPR050679">
    <property type="entry name" value="Bact_HTH_transcr_reg"/>
</dbReference>
<dbReference type="GO" id="GO:0045892">
    <property type="term" value="P:negative regulation of DNA-templated transcription"/>
    <property type="evidence" value="ECO:0007669"/>
    <property type="project" value="TreeGrafter"/>
</dbReference>
<dbReference type="EMBL" id="FOZX01000002">
    <property type="protein sequence ID" value="SFS54289.1"/>
    <property type="molecule type" value="Genomic_DNA"/>
</dbReference>
<keyword evidence="6" id="KW-1185">Reference proteome</keyword>
<gene>
    <name evidence="5" type="ORF">SAMN05660874_01668</name>
</gene>
<dbReference type="Proteomes" id="UP000198852">
    <property type="component" value="Unassembled WGS sequence"/>
</dbReference>
<evidence type="ECO:0000256" key="3">
    <source>
        <dbReference type="ARBA" id="ARBA00023163"/>
    </source>
</evidence>
<dbReference type="InterPro" id="IPR036390">
    <property type="entry name" value="WH_DNA-bd_sf"/>
</dbReference>